<sequence>MSRMDIESTLIISRPDAAPDRAAIPPARQVPIEQEPPPKVNHRNDLVRYSATDDVLDEASKFQRQSGYDQPAGKGKQAVESYLSLERESRRDDIHKMLGVDIYA</sequence>
<keyword evidence="3" id="KW-1185">Reference proteome</keyword>
<feature type="region of interest" description="Disordered" evidence="1">
    <location>
        <begin position="1"/>
        <end position="22"/>
    </location>
</feature>
<proteinExistence type="predicted"/>
<accession>A0ABT3P506</accession>
<comment type="caution">
    <text evidence="2">The sequence shown here is derived from an EMBL/GenBank/DDBJ whole genome shotgun (WGS) entry which is preliminary data.</text>
</comment>
<dbReference type="EMBL" id="JAPFRD010000002">
    <property type="protein sequence ID" value="MCW8107191.1"/>
    <property type="molecule type" value="Genomic_DNA"/>
</dbReference>
<name>A0ABT3P506_9ALTE</name>
<protein>
    <recommendedName>
        <fullName evidence="4">Chromosome segregation ATPase</fullName>
    </recommendedName>
</protein>
<evidence type="ECO:0000313" key="3">
    <source>
        <dbReference type="Proteomes" id="UP001142810"/>
    </source>
</evidence>
<dbReference type="Proteomes" id="UP001142810">
    <property type="component" value="Unassembled WGS sequence"/>
</dbReference>
<evidence type="ECO:0008006" key="4">
    <source>
        <dbReference type="Google" id="ProtNLM"/>
    </source>
</evidence>
<reference evidence="2" key="1">
    <citation type="submission" date="2022-11" db="EMBL/GenBank/DDBJ databases">
        <title>Alteromonas sp. nov., isolated from sea water of the Qingdao.</title>
        <authorList>
            <person name="Wang Q."/>
        </authorList>
    </citation>
    <scope>NUCLEOTIDE SEQUENCE</scope>
    <source>
        <strain evidence="2">ASW11-7</strain>
    </source>
</reference>
<dbReference type="RefSeq" id="WP_265615892.1">
    <property type="nucleotide sequence ID" value="NZ_JAPFRD010000002.1"/>
</dbReference>
<organism evidence="2 3">
    <name type="scientific">Alteromonas aquimaris</name>
    <dbReference type="NCBI Taxonomy" id="2998417"/>
    <lineage>
        <taxon>Bacteria</taxon>
        <taxon>Pseudomonadati</taxon>
        <taxon>Pseudomonadota</taxon>
        <taxon>Gammaproteobacteria</taxon>
        <taxon>Alteromonadales</taxon>
        <taxon>Alteromonadaceae</taxon>
        <taxon>Alteromonas/Salinimonas group</taxon>
        <taxon>Alteromonas</taxon>
    </lineage>
</organism>
<gene>
    <name evidence="2" type="ORF">OPS25_01565</name>
</gene>
<evidence type="ECO:0000313" key="2">
    <source>
        <dbReference type="EMBL" id="MCW8107191.1"/>
    </source>
</evidence>
<evidence type="ECO:0000256" key="1">
    <source>
        <dbReference type="SAM" id="MobiDB-lite"/>
    </source>
</evidence>